<reference evidence="2 3" key="1">
    <citation type="submission" date="2023-10" db="EMBL/GenBank/DDBJ databases">
        <title>Bacteria for the degradation of biodegradable plastic PBAT(Polybutylene adipate terephthalate).</title>
        <authorList>
            <person name="Weon H.-Y."/>
            <person name="Yeon J."/>
        </authorList>
    </citation>
    <scope>NUCLEOTIDE SEQUENCE [LARGE SCALE GENOMIC DNA]</scope>
    <source>
        <strain evidence="2 3">SBD 7-3</strain>
    </source>
</reference>
<dbReference type="EMBL" id="CP136336">
    <property type="protein sequence ID" value="WOB05948.1"/>
    <property type="molecule type" value="Genomic_DNA"/>
</dbReference>
<dbReference type="PANTHER" id="PTHR43737">
    <property type="entry name" value="BLL7424 PROTEIN"/>
    <property type="match status" value="1"/>
</dbReference>
<name>A0ABZ0CM90_9BURK</name>
<feature type="compositionally biased region" description="Pro residues" evidence="1">
    <location>
        <begin position="51"/>
        <end position="77"/>
    </location>
</feature>
<dbReference type="PANTHER" id="PTHR43737:SF1">
    <property type="entry name" value="DUF1501 DOMAIN-CONTAINING PROTEIN"/>
    <property type="match status" value="1"/>
</dbReference>
<organism evidence="2 3">
    <name type="scientific">Piscinibacter gummiphilus</name>
    <dbReference type="NCBI Taxonomy" id="946333"/>
    <lineage>
        <taxon>Bacteria</taxon>
        <taxon>Pseudomonadati</taxon>
        <taxon>Pseudomonadota</taxon>
        <taxon>Betaproteobacteria</taxon>
        <taxon>Burkholderiales</taxon>
        <taxon>Sphaerotilaceae</taxon>
        <taxon>Piscinibacter</taxon>
    </lineage>
</organism>
<dbReference type="Proteomes" id="UP001303946">
    <property type="component" value="Chromosome"/>
</dbReference>
<accession>A0ABZ0CM90</accession>
<evidence type="ECO:0000256" key="1">
    <source>
        <dbReference type="SAM" id="MobiDB-lite"/>
    </source>
</evidence>
<sequence>MLTNEAQALRWGYGARVMRITTMAMLAAALAACGGSGGGGGSAPVETVGPGPSPEPSPGAPPAPAPTPPTPPTPEPESAPDRPAAARFLTQASFGPDEASVARVRALGYAGWIDEQFAVPASSHVANWDALTAQLRTVNPSAWAGQDGVFNSFWRTAVTGDDQLRQRVALALSEIFVISMQDTFVGNEPRAVAHYLDMLAARGSGRYRDLLEGVALHPMMGRYLSSLGNRKADTRTGRVPDENFAREVMQLFSIGLYRLNPDGTQQLADGQPIETYGPADITGLARVFTGWSWACPVAPTVTNATCFSTGSVSVNGTSRSDPERSMKPMILYPGMHAPEEKRFLGAVVPPNTDGETSLRIALDTLASHPNVAPFISRQLIQRLVTSNPSPAYVRDVAQVFTATGGDLKAVVKALLLHAEARTPSATVGKVREPLLRMTAYYRAFNATSDGGHWRIGNTDDPGSKLGQSVLRSPSVFNFYRPGYVPPGSATASVGLVAPELQIAHETSAAGYVNYLRSVVFSGVGVVNGAPFNRADVQADYRGELAVADRPAELVDRLDAKLMGGSMPAALKAEIVAAVASVPIQTHSQAAIDLGKKVRVTSAVLLTLASPEYQVQK</sequence>
<evidence type="ECO:0000313" key="3">
    <source>
        <dbReference type="Proteomes" id="UP001303946"/>
    </source>
</evidence>
<dbReference type="Pfam" id="PF08811">
    <property type="entry name" value="DUF1800"/>
    <property type="match status" value="1"/>
</dbReference>
<feature type="region of interest" description="Disordered" evidence="1">
    <location>
        <begin position="35"/>
        <end position="82"/>
    </location>
</feature>
<proteinExistence type="predicted"/>
<dbReference type="InterPro" id="IPR014917">
    <property type="entry name" value="DUF1800"/>
</dbReference>
<evidence type="ECO:0000313" key="2">
    <source>
        <dbReference type="EMBL" id="WOB05948.1"/>
    </source>
</evidence>
<keyword evidence="3" id="KW-1185">Reference proteome</keyword>
<protein>
    <submittedName>
        <fullName evidence="2">DUF1800 domain-containing protein</fullName>
    </submittedName>
</protein>
<gene>
    <name evidence="2" type="ORF">RXV79_13560</name>
</gene>
<dbReference type="RefSeq" id="WP_316698087.1">
    <property type="nucleotide sequence ID" value="NZ_CP136336.1"/>
</dbReference>